<dbReference type="Gene3D" id="3.40.50.720">
    <property type="entry name" value="NAD(P)-binding Rossmann-like Domain"/>
    <property type="match status" value="1"/>
</dbReference>
<evidence type="ECO:0000256" key="3">
    <source>
        <dbReference type="ARBA" id="ARBA00023027"/>
    </source>
</evidence>
<evidence type="ECO:0000256" key="2">
    <source>
        <dbReference type="ARBA" id="ARBA00023002"/>
    </source>
</evidence>
<dbReference type="InterPro" id="IPR036291">
    <property type="entry name" value="NAD(P)-bd_dom_sf"/>
</dbReference>
<evidence type="ECO:0000256" key="1">
    <source>
        <dbReference type="ARBA" id="ARBA00009080"/>
    </source>
</evidence>
<feature type="domain" description="3-hydroxyisobutyrate dehydrogenase-like NAD-binding" evidence="6">
    <location>
        <begin position="165"/>
        <end position="256"/>
    </location>
</feature>
<dbReference type="Pfam" id="PF14833">
    <property type="entry name" value="NAD_binding_11"/>
    <property type="match status" value="1"/>
</dbReference>
<accession>A0A7K3L6U1</accession>
<dbReference type="GO" id="GO:0016616">
    <property type="term" value="F:oxidoreductase activity, acting on the CH-OH group of donors, NAD or NADP as acceptor"/>
    <property type="evidence" value="ECO:0007669"/>
    <property type="project" value="TreeGrafter"/>
</dbReference>
<dbReference type="InterPro" id="IPR006115">
    <property type="entry name" value="6PGDH_NADP-bd"/>
</dbReference>
<dbReference type="InterPro" id="IPR013328">
    <property type="entry name" value="6PGD_dom2"/>
</dbReference>
<dbReference type="Gene3D" id="1.10.1040.10">
    <property type="entry name" value="N-(1-d-carboxylethyl)-l-norvaline Dehydrogenase, domain 2"/>
    <property type="match status" value="1"/>
</dbReference>
<evidence type="ECO:0000313" key="8">
    <source>
        <dbReference type="Proteomes" id="UP000466523"/>
    </source>
</evidence>
<dbReference type="AlphaFoldDB" id="A0A7K3L6U1"/>
<evidence type="ECO:0000256" key="4">
    <source>
        <dbReference type="PIRSR" id="PIRSR000103-1"/>
    </source>
</evidence>
<dbReference type="GO" id="GO:0051287">
    <property type="term" value="F:NAD binding"/>
    <property type="evidence" value="ECO:0007669"/>
    <property type="project" value="InterPro"/>
</dbReference>
<dbReference type="SUPFAM" id="SSF48179">
    <property type="entry name" value="6-phosphogluconate dehydrogenase C-terminal domain-like"/>
    <property type="match status" value="1"/>
</dbReference>
<protein>
    <submittedName>
        <fullName evidence="7">NAD(P)-dependent oxidoreductase</fullName>
    </submittedName>
</protein>
<dbReference type="RefSeq" id="WP_162111606.1">
    <property type="nucleotide sequence ID" value="NZ_JAACYR010000004.1"/>
</dbReference>
<dbReference type="EMBL" id="JAACYR010000004">
    <property type="protein sequence ID" value="NDJ87893.1"/>
    <property type="molecule type" value="Genomic_DNA"/>
</dbReference>
<keyword evidence="3" id="KW-0520">NAD</keyword>
<dbReference type="Proteomes" id="UP000466523">
    <property type="component" value="Unassembled WGS sequence"/>
</dbReference>
<comment type="similarity">
    <text evidence="1">Belongs to the HIBADH-related family.</text>
</comment>
<gene>
    <name evidence="7" type="ORF">GWR20_01770</name>
</gene>
<dbReference type="GO" id="GO:0050661">
    <property type="term" value="F:NADP binding"/>
    <property type="evidence" value="ECO:0007669"/>
    <property type="project" value="InterPro"/>
</dbReference>
<proteinExistence type="inferred from homology"/>
<dbReference type="InterPro" id="IPR015815">
    <property type="entry name" value="HIBADH-related"/>
</dbReference>
<sequence>MTMTVGFIGAGQLGEPMVMRLLGAGHHVLAYSRRPEVRDRLTAGGAASAGSVAELASESDILISCLFSDEQLRETGLGPDGFIANAKSGSVFVSHTTGTVSTLEALRDSSAAAPVILDAPVSGTAENIAAGTLTVLVGGPDDAVATVTPVLAAYADPVVATGGLGSALAIKLINNLLFAANAQLLAAATQLGDDLGVDPGALLSALQVCSARSGAASHAERIGGIDRFAERAGPFLRKDIAACKQAAAEDAVDLGLLGTVVGAGPLALDDGGDPATGGTSR</sequence>
<name>A0A7K3L6U1_9MYCO</name>
<dbReference type="SUPFAM" id="SSF51735">
    <property type="entry name" value="NAD(P)-binding Rossmann-fold domains"/>
    <property type="match status" value="1"/>
</dbReference>
<evidence type="ECO:0000259" key="6">
    <source>
        <dbReference type="Pfam" id="PF14833"/>
    </source>
</evidence>
<dbReference type="PANTHER" id="PTHR22981">
    <property type="entry name" value="3-HYDROXYISOBUTYRATE DEHYDROGENASE-RELATED"/>
    <property type="match status" value="1"/>
</dbReference>
<dbReference type="PANTHER" id="PTHR22981:SF7">
    <property type="entry name" value="3-HYDROXYISOBUTYRATE DEHYDROGENASE, MITOCHONDRIAL"/>
    <property type="match status" value="1"/>
</dbReference>
<feature type="domain" description="6-phosphogluconate dehydrogenase NADP-binding" evidence="5">
    <location>
        <begin position="4"/>
        <end position="162"/>
    </location>
</feature>
<dbReference type="InterPro" id="IPR008927">
    <property type="entry name" value="6-PGluconate_DH-like_C_sf"/>
</dbReference>
<dbReference type="PIRSF" id="PIRSF000103">
    <property type="entry name" value="HIBADH"/>
    <property type="match status" value="1"/>
</dbReference>
<evidence type="ECO:0000313" key="7">
    <source>
        <dbReference type="EMBL" id="NDJ87893.1"/>
    </source>
</evidence>
<evidence type="ECO:0000259" key="5">
    <source>
        <dbReference type="Pfam" id="PF03446"/>
    </source>
</evidence>
<organism evidence="7 8">
    <name type="scientific">Mycolicibacter kumamotonensis</name>
    <dbReference type="NCBI Taxonomy" id="354243"/>
    <lineage>
        <taxon>Bacteria</taxon>
        <taxon>Bacillati</taxon>
        <taxon>Actinomycetota</taxon>
        <taxon>Actinomycetes</taxon>
        <taxon>Mycobacteriales</taxon>
        <taxon>Mycobacteriaceae</taxon>
        <taxon>Mycolicibacter</taxon>
    </lineage>
</organism>
<feature type="active site" evidence="4">
    <location>
        <position position="171"/>
    </location>
</feature>
<keyword evidence="2" id="KW-0560">Oxidoreductase</keyword>
<dbReference type="Pfam" id="PF03446">
    <property type="entry name" value="NAD_binding_2"/>
    <property type="match status" value="1"/>
</dbReference>
<comment type="caution">
    <text evidence="7">The sequence shown here is derived from an EMBL/GenBank/DDBJ whole genome shotgun (WGS) entry which is preliminary data.</text>
</comment>
<dbReference type="InterPro" id="IPR029154">
    <property type="entry name" value="HIBADH-like_NADP-bd"/>
</dbReference>
<reference evidence="7 8" key="1">
    <citation type="submission" date="2020-01" db="EMBL/GenBank/DDBJ databases">
        <authorList>
            <person name="Sanchez-Estrada R."/>
            <person name="Gonzalez-Y-Merchand J.A."/>
            <person name="Rivera-Gutierrez S."/>
        </authorList>
    </citation>
    <scope>NUCLEOTIDE SEQUENCE [LARGE SCALE GENOMIC DNA]</scope>
    <source>
        <strain evidence="7 8">CST 7247</strain>
    </source>
</reference>